<dbReference type="AlphaFoldDB" id="A0A6I6MUQ6"/>
<evidence type="ECO:0000313" key="2">
    <source>
        <dbReference type="Proteomes" id="UP000431269"/>
    </source>
</evidence>
<evidence type="ECO:0000313" key="1">
    <source>
        <dbReference type="EMBL" id="QGZ94903.1"/>
    </source>
</evidence>
<dbReference type="KEGG" id="tsv:DSM104635_01738"/>
<proteinExistence type="predicted"/>
<dbReference type="RefSeq" id="WP_158765805.1">
    <property type="nucleotide sequence ID" value="NZ_CP047045.1"/>
</dbReference>
<sequence length="69" mass="7933">MHRFKVIQFRDACVRYEVEIEASSAHAALEQAKSSDCAWINCRVSTYDNAEMAVEDLTGRELIPSRQVW</sequence>
<reference evidence="2" key="1">
    <citation type="submission" date="2019-12" db="EMBL/GenBank/DDBJ databases">
        <title>Complete genome of Terracaulis silvestris 0127_4.</title>
        <authorList>
            <person name="Vieira S."/>
            <person name="Riedel T."/>
            <person name="Sproer C."/>
            <person name="Pascual J."/>
            <person name="Boedeker C."/>
            <person name="Overmann J."/>
        </authorList>
    </citation>
    <scope>NUCLEOTIDE SEQUENCE [LARGE SCALE GENOMIC DNA]</scope>
    <source>
        <strain evidence="2">0127_4</strain>
    </source>
</reference>
<protein>
    <submittedName>
        <fullName evidence="1">Uncharacterized protein</fullName>
    </submittedName>
</protein>
<keyword evidence="2" id="KW-1185">Reference proteome</keyword>
<accession>A0A6I6MUQ6</accession>
<dbReference type="Proteomes" id="UP000431269">
    <property type="component" value="Chromosome"/>
</dbReference>
<name>A0A6I6MUQ6_9CAUL</name>
<gene>
    <name evidence="1" type="ORF">DSM104635_01738</name>
</gene>
<organism evidence="1 2">
    <name type="scientific">Terricaulis silvestris</name>
    <dbReference type="NCBI Taxonomy" id="2686094"/>
    <lineage>
        <taxon>Bacteria</taxon>
        <taxon>Pseudomonadati</taxon>
        <taxon>Pseudomonadota</taxon>
        <taxon>Alphaproteobacteria</taxon>
        <taxon>Caulobacterales</taxon>
        <taxon>Caulobacteraceae</taxon>
        <taxon>Terricaulis</taxon>
    </lineage>
</organism>
<dbReference type="EMBL" id="CP047045">
    <property type="protein sequence ID" value="QGZ94903.1"/>
    <property type="molecule type" value="Genomic_DNA"/>
</dbReference>